<dbReference type="OrthoDB" id="9101912at2"/>
<dbReference type="eggNOG" id="ENOG502ZSVI">
    <property type="taxonomic scope" value="Bacteria"/>
</dbReference>
<gene>
    <name evidence="1" type="ORF">CAGGBEG34_120005</name>
</gene>
<proteinExistence type="predicted"/>
<evidence type="ECO:0000313" key="1">
    <source>
        <dbReference type="EMBL" id="CCD28682.1"/>
    </source>
</evidence>
<organism evidence="1 2">
    <name type="scientific">Candidatus Glomeribacter gigasporarum BEG34</name>
    <dbReference type="NCBI Taxonomy" id="1070319"/>
    <lineage>
        <taxon>Bacteria</taxon>
        <taxon>Pseudomonadati</taxon>
        <taxon>Pseudomonadota</taxon>
        <taxon>Betaproteobacteria</taxon>
        <taxon>Burkholderiales</taxon>
        <taxon>Burkholderiaceae</taxon>
        <taxon>Candidatus Glomeribacter</taxon>
    </lineage>
</organism>
<comment type="caution">
    <text evidence="1">The sequence shown here is derived from an EMBL/GenBank/DDBJ whole genome shotgun (WGS) entry which is preliminary data.</text>
</comment>
<accession>G2J7D7</accession>
<dbReference type="AlphaFoldDB" id="G2J7D7"/>
<dbReference type="Proteomes" id="UP000054051">
    <property type="component" value="Unassembled WGS sequence"/>
</dbReference>
<dbReference type="RefSeq" id="WP_006681975.1">
    <property type="nucleotide sequence ID" value="NZ_CAFB01000028.1"/>
</dbReference>
<sequence length="100" mass="11096">MSIVLSQADLDYSGMKKIGRVTICERPSQLGDRIWIDVDGFEFDDLPTCRMQSARVIAWARDLLSAQLEAHRVAPGGNIGSCIGLLQEELEEEMKGKAED</sequence>
<dbReference type="EMBL" id="CAFB01000028">
    <property type="protein sequence ID" value="CCD28682.1"/>
    <property type="molecule type" value="Genomic_DNA"/>
</dbReference>
<keyword evidence="2" id="KW-1185">Reference proteome</keyword>
<reference evidence="1 2" key="1">
    <citation type="submission" date="2011-08" db="EMBL/GenBank/DDBJ databases">
        <title>The genome of the obligate endobacterium of an arbuscular mycorrhizal fungus reveals an interphylum network of nutritional interactions.</title>
        <authorList>
            <person name="Ghignone S."/>
            <person name="Salvioli A."/>
            <person name="Anca I."/>
            <person name="Lumini E."/>
            <person name="Ortu G."/>
            <person name="Petiti L."/>
            <person name="Cruveiller S."/>
            <person name="Bianciotto V."/>
            <person name="Piffanelli P."/>
            <person name="Lanfranco L."/>
            <person name="Bonfante P."/>
        </authorList>
    </citation>
    <scope>NUCLEOTIDE SEQUENCE [LARGE SCALE GENOMIC DNA]</scope>
    <source>
        <strain evidence="1 2">BEG34</strain>
    </source>
</reference>
<protein>
    <submittedName>
        <fullName evidence="1">Putative major capsid protein</fullName>
    </submittedName>
</protein>
<name>G2J7D7_9BURK</name>
<dbReference type="STRING" id="1070319.CAGGBEG34_120005"/>
<evidence type="ECO:0000313" key="2">
    <source>
        <dbReference type="Proteomes" id="UP000054051"/>
    </source>
</evidence>